<feature type="chain" id="PRO_5045668612" description="Serine aminopeptidase S33 domain-containing protein" evidence="2">
    <location>
        <begin position="23"/>
        <end position="248"/>
    </location>
</feature>
<feature type="domain" description="Serine aminopeptidase S33" evidence="3">
    <location>
        <begin position="51"/>
        <end position="172"/>
    </location>
</feature>
<gene>
    <name evidence="4" type="ORF">Dalu01_01652</name>
</gene>
<keyword evidence="2" id="KW-0732">Signal</keyword>
<evidence type="ECO:0000259" key="3">
    <source>
        <dbReference type="Pfam" id="PF12146"/>
    </source>
</evidence>
<evidence type="ECO:0000256" key="2">
    <source>
        <dbReference type="SAM" id="SignalP"/>
    </source>
</evidence>
<keyword evidence="1" id="KW-0378">Hydrolase</keyword>
<dbReference type="InterPro" id="IPR029058">
    <property type="entry name" value="AB_hydrolase_fold"/>
</dbReference>
<proteinExistence type="predicted"/>
<feature type="signal peptide" evidence="2">
    <location>
        <begin position="1"/>
        <end position="22"/>
    </location>
</feature>
<dbReference type="PANTHER" id="PTHR22946:SF9">
    <property type="entry name" value="POLYKETIDE TRANSFERASE AF380"/>
    <property type="match status" value="1"/>
</dbReference>
<dbReference type="Pfam" id="PF12146">
    <property type="entry name" value="Hydrolase_4"/>
    <property type="match status" value="1"/>
</dbReference>
<dbReference type="SUPFAM" id="SSF53474">
    <property type="entry name" value="alpha/beta-Hydrolases"/>
    <property type="match status" value="1"/>
</dbReference>
<dbReference type="RefSeq" id="WP_345453139.1">
    <property type="nucleotide sequence ID" value="NZ_BAABRV010000003.1"/>
</dbReference>
<keyword evidence="5" id="KW-1185">Reference proteome</keyword>
<reference evidence="4 5" key="1">
    <citation type="submission" date="2024-02" db="EMBL/GenBank/DDBJ databases">
        <title>Deinococcus aluminii NBRC 112889.</title>
        <authorList>
            <person name="Ichikawa N."/>
            <person name="Katano-Makiyama Y."/>
            <person name="Hidaka K."/>
        </authorList>
    </citation>
    <scope>NUCLEOTIDE SEQUENCE [LARGE SCALE GENOMIC DNA]</scope>
    <source>
        <strain evidence="4 5">NBRC 112889</strain>
    </source>
</reference>
<dbReference type="PANTHER" id="PTHR22946">
    <property type="entry name" value="DIENELACTONE HYDROLASE DOMAIN-CONTAINING PROTEIN-RELATED"/>
    <property type="match status" value="1"/>
</dbReference>
<organism evidence="4 5">
    <name type="scientific">Deinococcus aluminii</name>
    <dbReference type="NCBI Taxonomy" id="1656885"/>
    <lineage>
        <taxon>Bacteria</taxon>
        <taxon>Thermotogati</taxon>
        <taxon>Deinococcota</taxon>
        <taxon>Deinococci</taxon>
        <taxon>Deinococcales</taxon>
        <taxon>Deinococcaceae</taxon>
        <taxon>Deinococcus</taxon>
    </lineage>
</organism>
<evidence type="ECO:0000313" key="5">
    <source>
        <dbReference type="Proteomes" id="UP001404956"/>
    </source>
</evidence>
<protein>
    <recommendedName>
        <fullName evidence="3">Serine aminopeptidase S33 domain-containing protein</fullName>
    </recommendedName>
</protein>
<accession>A0ABP9XD21</accession>
<evidence type="ECO:0000256" key="1">
    <source>
        <dbReference type="ARBA" id="ARBA00022801"/>
    </source>
</evidence>
<dbReference type="Gene3D" id="3.40.50.1820">
    <property type="entry name" value="alpha/beta hydrolase"/>
    <property type="match status" value="1"/>
</dbReference>
<comment type="caution">
    <text evidence="4">The sequence shown here is derived from an EMBL/GenBank/DDBJ whole genome shotgun (WGS) entry which is preliminary data.</text>
</comment>
<dbReference type="InterPro" id="IPR022742">
    <property type="entry name" value="Hydrolase_4"/>
</dbReference>
<name>A0ABP9XD21_9DEIO</name>
<dbReference type="Proteomes" id="UP001404956">
    <property type="component" value="Unassembled WGS sequence"/>
</dbReference>
<dbReference type="EMBL" id="BAABRV010000003">
    <property type="protein sequence ID" value="GAA5533253.1"/>
    <property type="molecule type" value="Genomic_DNA"/>
</dbReference>
<evidence type="ECO:0000313" key="4">
    <source>
        <dbReference type="EMBL" id="GAA5533253.1"/>
    </source>
</evidence>
<dbReference type="InterPro" id="IPR050261">
    <property type="entry name" value="FrsA_esterase"/>
</dbReference>
<sequence>MHPLLSTLLTGLALTVLTGARAAPTRLVSFPAADGLTVYANYTPAPTGAPLILLFHQADSNKSEYETTAPRLNRAGFGTLAVDARSGHATYAGEKRNLTADAYEKKTGDTAGFGQAYPDLEAALRWAKTAAPGHKLLVLGSSYSANLVFRLAADHPRDVAAVLAFSPVPGDDVRQAAPRVRVPVFITSAGSGGEVEAARQVLRLVGSPHKTQFVPESGPHGASALAPLGDPAAERYWQALLAFLAPLK</sequence>